<dbReference type="AlphaFoldDB" id="A0A9W8YFU6"/>
<feature type="compositionally biased region" description="Basic and acidic residues" evidence="1">
    <location>
        <begin position="285"/>
        <end position="308"/>
    </location>
</feature>
<feature type="region of interest" description="Disordered" evidence="1">
    <location>
        <begin position="1"/>
        <end position="26"/>
    </location>
</feature>
<reference evidence="2" key="1">
    <citation type="submission" date="2022-10" db="EMBL/GenBank/DDBJ databases">
        <title>Tapping the CABI collections for fungal endophytes: first genome assemblies for Collariella, Neodidymelliopsis, Ascochyta clinopodiicola, Didymella pomorum, Didymosphaeria variabile, Neocosmospora piperis and Neocucurbitaria cava.</title>
        <authorList>
            <person name="Hill R."/>
        </authorList>
    </citation>
    <scope>NUCLEOTIDE SEQUENCE</scope>
    <source>
        <strain evidence="2">IMI 356814</strain>
    </source>
</reference>
<sequence>MDSLLSLMRPTPPPPSDSARFTNPVQRPRHLCGPRTVYDSVKDLSKRVDFYDEITIFAWPSRGGVIVLERPCPADFDFLGLDRLDPPKKRHATRQEEDDFAQRLLLLGGKWWDSPARRALFIEPDHSQDEEVMAAQPEPTARENAWVGAAWPSSGGLVVAEWPTMMYPGGRIDEVAPDDVSRLFLCMTMDEKTAVLMDRLGGKRWKGVEDYEGKAFIGSWGNHRGEVGELQHTWPNEGESQHLGGKALPEAFYKLSHLDGLYANFDWKGQAAKEFWGSDVSPKAPLDDVRKEEIRRDPENTCGDRNDVPVDNPQCPPPPEDGAPKEEVIMQEYSEQSDGSWGGDYSRITFCNRFFNELRTLDEATQYAKRSAERQENLENWDNRARPRDAPKIPMGRILRRFCVTSGPTAGTPAKTRTPLLGTPWLCGQKEIGHYPENPKSKGIKPIAPPRRADDK</sequence>
<comment type="caution">
    <text evidence="2">The sequence shown here is derived from an EMBL/GenBank/DDBJ whole genome shotgun (WGS) entry which is preliminary data.</text>
</comment>
<protein>
    <submittedName>
        <fullName evidence="2">Uncharacterized protein</fullName>
    </submittedName>
</protein>
<accession>A0A9W8YFU6</accession>
<dbReference type="Proteomes" id="UP001140560">
    <property type="component" value="Unassembled WGS sequence"/>
</dbReference>
<evidence type="ECO:0000313" key="3">
    <source>
        <dbReference type="Proteomes" id="UP001140560"/>
    </source>
</evidence>
<feature type="region of interest" description="Disordered" evidence="1">
    <location>
        <begin position="279"/>
        <end position="324"/>
    </location>
</feature>
<dbReference type="EMBL" id="JAPEUY010000003">
    <property type="protein sequence ID" value="KAJ4375103.1"/>
    <property type="molecule type" value="Genomic_DNA"/>
</dbReference>
<gene>
    <name evidence="2" type="ORF">N0V83_002186</name>
</gene>
<evidence type="ECO:0000256" key="1">
    <source>
        <dbReference type="SAM" id="MobiDB-lite"/>
    </source>
</evidence>
<keyword evidence="3" id="KW-1185">Reference proteome</keyword>
<feature type="region of interest" description="Disordered" evidence="1">
    <location>
        <begin position="432"/>
        <end position="456"/>
    </location>
</feature>
<proteinExistence type="predicted"/>
<organism evidence="2 3">
    <name type="scientific">Neocucurbitaria cava</name>
    <dbReference type="NCBI Taxonomy" id="798079"/>
    <lineage>
        <taxon>Eukaryota</taxon>
        <taxon>Fungi</taxon>
        <taxon>Dikarya</taxon>
        <taxon>Ascomycota</taxon>
        <taxon>Pezizomycotina</taxon>
        <taxon>Dothideomycetes</taxon>
        <taxon>Pleosporomycetidae</taxon>
        <taxon>Pleosporales</taxon>
        <taxon>Pleosporineae</taxon>
        <taxon>Cucurbitariaceae</taxon>
        <taxon>Neocucurbitaria</taxon>
    </lineage>
</organism>
<name>A0A9W8YFU6_9PLEO</name>
<evidence type="ECO:0000313" key="2">
    <source>
        <dbReference type="EMBL" id="KAJ4375103.1"/>
    </source>
</evidence>
<dbReference type="OrthoDB" id="4487429at2759"/>